<accession>A0A9P4SKX7</accession>
<dbReference type="EMBL" id="MU006089">
    <property type="protein sequence ID" value="KAF2843498.1"/>
    <property type="molecule type" value="Genomic_DNA"/>
</dbReference>
<dbReference type="InterPro" id="IPR028115">
    <property type="entry name" value="DUF4484"/>
</dbReference>
<comment type="caution">
    <text evidence="3">The sequence shown here is derived from an EMBL/GenBank/DDBJ whole genome shotgun (WGS) entry which is preliminary data.</text>
</comment>
<dbReference type="InterPro" id="IPR018626">
    <property type="entry name" value="LCHN/Anr2"/>
</dbReference>
<evidence type="ECO:0000313" key="4">
    <source>
        <dbReference type="Proteomes" id="UP000799429"/>
    </source>
</evidence>
<dbReference type="AlphaFoldDB" id="A0A9P4SKX7"/>
<gene>
    <name evidence="3" type="ORF">M501DRAFT_994437</name>
</gene>
<dbReference type="PANTHER" id="PTHR28153:SF1">
    <property type="entry name" value="DUF4484 DOMAIN-CONTAINING PROTEIN"/>
    <property type="match status" value="1"/>
</dbReference>
<organism evidence="3 4">
    <name type="scientific">Patellaria atrata CBS 101060</name>
    <dbReference type="NCBI Taxonomy" id="1346257"/>
    <lineage>
        <taxon>Eukaryota</taxon>
        <taxon>Fungi</taxon>
        <taxon>Dikarya</taxon>
        <taxon>Ascomycota</taxon>
        <taxon>Pezizomycotina</taxon>
        <taxon>Dothideomycetes</taxon>
        <taxon>Dothideomycetes incertae sedis</taxon>
        <taxon>Patellariales</taxon>
        <taxon>Patellariaceae</taxon>
        <taxon>Patellaria</taxon>
    </lineage>
</organism>
<sequence length="565" mass="62566">MDNFDHERYSEDEASTSTSELPTLVAAFLIKFDVKVGYTINWKRSLPEVEVDNVVEFKSLPSGLHNVKEDLVYFVQDGYAGISAFANRPAGEEYRNAHLVAVGVLVPLSYGRMGRSWLHAQSLRDMAHALAIDTSNIEPLEDYWNEHKLSSNDTDGSKSPSTPAPSSNNRPGQYGRNSDLSMSTTLPQSHTLTPLHPALSILKFLETFGPLIFPLYRAALLRKRILFIASPPVKLMCDFVYNLSLISTIPSSVAEPLPTSTNEALHRIRPFFSIGVHDIPLLEREATIADYPSAKSDNKGWIACSTDEVLALKTNLYDILVHAPENKKWPTLQTPSNAHVKATQRDLRRYRTLARALRNLARPSRYRDAPSDPTAAGDDDEQSSLLSHRSKKSHDADDDDEDTTRYDEVMEPISWSALAYNGFMWWASAGERDAALDDEAEQDRTLLGDLSEFASGRKSSNDGNEEEDGKATRVHAALIVYFHRLTALTLEALTGAIEGDDEDEAEADGADDAPVVLRGENVVQMGLDAWSEADKVFAKDLTKLFFGREADVQGASVECCGIKIC</sequence>
<dbReference type="OrthoDB" id="2152680at2759"/>
<dbReference type="Pfam" id="PF14831">
    <property type="entry name" value="DUF4484"/>
    <property type="match status" value="1"/>
</dbReference>
<proteinExistence type="predicted"/>
<protein>
    <recommendedName>
        <fullName evidence="2">DUF4484 domain-containing protein</fullName>
    </recommendedName>
</protein>
<dbReference type="GO" id="GO:0005811">
    <property type="term" value="C:lipid droplet"/>
    <property type="evidence" value="ECO:0007669"/>
    <property type="project" value="TreeGrafter"/>
</dbReference>
<feature type="region of interest" description="Disordered" evidence="1">
    <location>
        <begin position="362"/>
        <end position="405"/>
    </location>
</feature>
<dbReference type="Pfam" id="PF09804">
    <property type="entry name" value="DENND11"/>
    <property type="match status" value="1"/>
</dbReference>
<feature type="region of interest" description="Disordered" evidence="1">
    <location>
        <begin position="447"/>
        <end position="469"/>
    </location>
</feature>
<reference evidence="3" key="1">
    <citation type="journal article" date="2020" name="Stud. Mycol.">
        <title>101 Dothideomycetes genomes: a test case for predicting lifestyles and emergence of pathogens.</title>
        <authorList>
            <person name="Haridas S."/>
            <person name="Albert R."/>
            <person name="Binder M."/>
            <person name="Bloem J."/>
            <person name="Labutti K."/>
            <person name="Salamov A."/>
            <person name="Andreopoulos B."/>
            <person name="Baker S."/>
            <person name="Barry K."/>
            <person name="Bills G."/>
            <person name="Bluhm B."/>
            <person name="Cannon C."/>
            <person name="Castanera R."/>
            <person name="Culley D."/>
            <person name="Daum C."/>
            <person name="Ezra D."/>
            <person name="Gonzalez J."/>
            <person name="Henrissat B."/>
            <person name="Kuo A."/>
            <person name="Liang C."/>
            <person name="Lipzen A."/>
            <person name="Lutzoni F."/>
            <person name="Magnuson J."/>
            <person name="Mondo S."/>
            <person name="Nolan M."/>
            <person name="Ohm R."/>
            <person name="Pangilinan J."/>
            <person name="Park H.-J."/>
            <person name="Ramirez L."/>
            <person name="Alfaro M."/>
            <person name="Sun H."/>
            <person name="Tritt A."/>
            <person name="Yoshinaga Y."/>
            <person name="Zwiers L.-H."/>
            <person name="Turgeon B."/>
            <person name="Goodwin S."/>
            <person name="Spatafora J."/>
            <person name="Crous P."/>
            <person name="Grigoriev I."/>
        </authorList>
    </citation>
    <scope>NUCLEOTIDE SEQUENCE</scope>
    <source>
        <strain evidence="3">CBS 101060</strain>
    </source>
</reference>
<keyword evidence="4" id="KW-1185">Reference proteome</keyword>
<feature type="domain" description="DUF4484" evidence="2">
    <location>
        <begin position="411"/>
        <end position="565"/>
    </location>
</feature>
<feature type="region of interest" description="Disordered" evidence="1">
    <location>
        <begin position="148"/>
        <end position="187"/>
    </location>
</feature>
<name>A0A9P4SKX7_9PEZI</name>
<dbReference type="PANTHER" id="PTHR28153">
    <property type="entry name" value="PROTEIN, PUTATIVE-RELATED"/>
    <property type="match status" value="1"/>
</dbReference>
<evidence type="ECO:0000259" key="2">
    <source>
        <dbReference type="Pfam" id="PF14831"/>
    </source>
</evidence>
<feature type="compositionally biased region" description="Polar residues" evidence="1">
    <location>
        <begin position="151"/>
        <end position="187"/>
    </location>
</feature>
<dbReference type="Proteomes" id="UP000799429">
    <property type="component" value="Unassembled WGS sequence"/>
</dbReference>
<evidence type="ECO:0000313" key="3">
    <source>
        <dbReference type="EMBL" id="KAF2843498.1"/>
    </source>
</evidence>
<evidence type="ECO:0000256" key="1">
    <source>
        <dbReference type="SAM" id="MobiDB-lite"/>
    </source>
</evidence>
<dbReference type="InterPro" id="IPR053056">
    <property type="entry name" value="Lipid_Metab_Assoc_Protein"/>
</dbReference>